<accession>A0A066RKK6</accession>
<evidence type="ECO:0000256" key="11">
    <source>
        <dbReference type="PROSITE-ProRule" id="PRU00706"/>
    </source>
</evidence>
<dbReference type="NCBIfam" id="NF001908">
    <property type="entry name" value="PRK00668.1"/>
    <property type="match status" value="1"/>
</dbReference>
<evidence type="ECO:0000313" key="16">
    <source>
        <dbReference type="Proteomes" id="UP000027192"/>
    </source>
</evidence>
<keyword evidence="5" id="KW-0479">Metal-binding</keyword>
<evidence type="ECO:0000256" key="8">
    <source>
        <dbReference type="ARBA" id="ARBA00022840"/>
    </source>
</evidence>
<dbReference type="OrthoDB" id="9801161at2"/>
<evidence type="ECO:0000256" key="12">
    <source>
        <dbReference type="RuleBase" id="RU004011"/>
    </source>
</evidence>
<comment type="catalytic activity">
    <reaction evidence="13">
        <text>a 2'-deoxyribonucleoside 5'-diphosphate + ATP = a 2'-deoxyribonucleoside 5'-triphosphate + ADP</text>
        <dbReference type="Rhea" id="RHEA:44640"/>
        <dbReference type="ChEBI" id="CHEBI:30616"/>
        <dbReference type="ChEBI" id="CHEBI:61560"/>
        <dbReference type="ChEBI" id="CHEBI:73316"/>
        <dbReference type="ChEBI" id="CHEBI:456216"/>
        <dbReference type="EC" id="2.7.4.6"/>
    </reaction>
</comment>
<dbReference type="STRING" id="1654360.EA58_14635"/>
<keyword evidence="4 13" id="KW-0808">Transferase</keyword>
<evidence type="ECO:0000256" key="1">
    <source>
        <dbReference type="ARBA" id="ARBA00008142"/>
    </source>
</evidence>
<evidence type="ECO:0000256" key="3">
    <source>
        <dbReference type="ARBA" id="ARBA00022553"/>
    </source>
</evidence>
<evidence type="ECO:0000256" key="6">
    <source>
        <dbReference type="ARBA" id="ARBA00022741"/>
    </source>
</evidence>
<keyword evidence="16" id="KW-1185">Reference proteome</keyword>
<evidence type="ECO:0000313" key="15">
    <source>
        <dbReference type="EMBL" id="KDM90985.1"/>
    </source>
</evidence>
<dbReference type="AlphaFoldDB" id="A0A066RKK6"/>
<dbReference type="SUPFAM" id="SSF54919">
    <property type="entry name" value="Nucleoside diphosphate kinase, NDK"/>
    <property type="match status" value="1"/>
</dbReference>
<dbReference type="PROSITE" id="PS51374">
    <property type="entry name" value="NDPK_LIKE"/>
    <property type="match status" value="1"/>
</dbReference>
<feature type="domain" description="Nucleoside diphosphate kinase-like" evidence="14">
    <location>
        <begin position="2"/>
        <end position="133"/>
    </location>
</feature>
<keyword evidence="7 13" id="KW-0418">Kinase</keyword>
<dbReference type="PANTHER" id="PTHR46161:SF3">
    <property type="entry name" value="NUCLEOSIDE DIPHOSPHATE KINASE DDB_G0292928-RELATED"/>
    <property type="match status" value="1"/>
</dbReference>
<comment type="caution">
    <text evidence="11">Lacks conserved residue(s) required for the propagation of feature annotation.</text>
</comment>
<dbReference type="SMART" id="SM00562">
    <property type="entry name" value="NDK"/>
    <property type="match status" value="1"/>
</dbReference>
<dbReference type="GO" id="GO:0004550">
    <property type="term" value="F:nucleoside diphosphate kinase activity"/>
    <property type="evidence" value="ECO:0007669"/>
    <property type="project" value="UniProtKB-EC"/>
</dbReference>
<protein>
    <recommendedName>
        <fullName evidence="13">Nucleoside diphosphate kinase</fullName>
        <ecNumber evidence="13">2.7.4.6</ecNumber>
    </recommendedName>
</protein>
<dbReference type="InterPro" id="IPR023005">
    <property type="entry name" value="Nucleoside_diP_kinase_AS"/>
</dbReference>
<comment type="similarity">
    <text evidence="1 11 12">Belongs to the NDK family.</text>
</comment>
<dbReference type="Gene3D" id="3.30.70.141">
    <property type="entry name" value="Nucleoside diphosphate kinase-like domain"/>
    <property type="match status" value="1"/>
</dbReference>
<dbReference type="Pfam" id="PF00334">
    <property type="entry name" value="NDK"/>
    <property type="match status" value="1"/>
</dbReference>
<dbReference type="PROSITE" id="PS00469">
    <property type="entry name" value="NDPK"/>
    <property type="match status" value="1"/>
</dbReference>
<name>A0A066RKK6_9GAMM</name>
<dbReference type="CDD" id="cd04413">
    <property type="entry name" value="NDPk_I"/>
    <property type="match status" value="1"/>
</dbReference>
<evidence type="ECO:0000256" key="13">
    <source>
        <dbReference type="RuleBase" id="RU004013"/>
    </source>
</evidence>
<keyword evidence="2" id="KW-0963">Cytoplasm</keyword>
<dbReference type="EMBL" id="JMIB01000027">
    <property type="protein sequence ID" value="KDM90985.1"/>
    <property type="molecule type" value="Genomic_DNA"/>
</dbReference>
<evidence type="ECO:0000256" key="7">
    <source>
        <dbReference type="ARBA" id="ARBA00022777"/>
    </source>
</evidence>
<evidence type="ECO:0000256" key="5">
    <source>
        <dbReference type="ARBA" id="ARBA00022723"/>
    </source>
</evidence>
<dbReference type="RefSeq" id="WP_036753973.1">
    <property type="nucleotide sequence ID" value="NZ_JAGSGC010000004.1"/>
</dbReference>
<dbReference type="InterPro" id="IPR001564">
    <property type="entry name" value="Nucleoside_diP_kinase"/>
</dbReference>
<dbReference type="InterPro" id="IPR034907">
    <property type="entry name" value="NDK-like_dom"/>
</dbReference>
<dbReference type="Proteomes" id="UP000027192">
    <property type="component" value="Unassembled WGS sequence"/>
</dbReference>
<dbReference type="EC" id="2.7.4.6" evidence="13"/>
<dbReference type="PRINTS" id="PR01243">
    <property type="entry name" value="NUCDPKINASE"/>
</dbReference>
<dbReference type="GO" id="GO:0006183">
    <property type="term" value="P:GTP biosynthetic process"/>
    <property type="evidence" value="ECO:0007669"/>
    <property type="project" value="InterPro"/>
</dbReference>
<dbReference type="GO" id="GO:0006241">
    <property type="term" value="P:CTP biosynthetic process"/>
    <property type="evidence" value="ECO:0007669"/>
    <property type="project" value="InterPro"/>
</dbReference>
<sequence length="133" mass="15122">MKEKTLGFIKPDAVKRNIVGEILAVLESERLDIIELKMMRFERREAEAFYIEHASQPFFEDLIAFMISGKIVAFVIEGENAIVRYKELMGATDPREALEGTLRKLFALSEDENSVHGSDSISAANREIAQIFR</sequence>
<dbReference type="GO" id="GO:0005524">
    <property type="term" value="F:ATP binding"/>
    <property type="evidence" value="ECO:0007669"/>
    <property type="project" value="UniProtKB-KW"/>
</dbReference>
<dbReference type="GO" id="GO:0006228">
    <property type="term" value="P:UTP biosynthetic process"/>
    <property type="evidence" value="ECO:0007669"/>
    <property type="project" value="InterPro"/>
</dbReference>
<keyword evidence="3" id="KW-0597">Phosphoprotein</keyword>
<keyword evidence="10" id="KW-0546">Nucleotide metabolism</keyword>
<gene>
    <name evidence="15" type="ORF">EA58_14635</name>
</gene>
<dbReference type="GO" id="GO:0046872">
    <property type="term" value="F:metal ion binding"/>
    <property type="evidence" value="ECO:0007669"/>
    <property type="project" value="UniProtKB-KW"/>
</dbReference>
<evidence type="ECO:0000256" key="2">
    <source>
        <dbReference type="ARBA" id="ARBA00022490"/>
    </source>
</evidence>
<keyword evidence="6 13" id="KW-0547">Nucleotide-binding</keyword>
<proteinExistence type="inferred from homology"/>
<evidence type="ECO:0000259" key="14">
    <source>
        <dbReference type="SMART" id="SM00562"/>
    </source>
</evidence>
<dbReference type="PANTHER" id="PTHR46161">
    <property type="entry name" value="NUCLEOSIDE DIPHOSPHATE KINASE"/>
    <property type="match status" value="1"/>
</dbReference>
<keyword evidence="8 13" id="KW-0067">ATP-binding</keyword>
<comment type="caution">
    <text evidence="15">The sequence shown here is derived from an EMBL/GenBank/DDBJ whole genome shotgun (WGS) entry which is preliminary data.</text>
</comment>
<reference evidence="15 16" key="1">
    <citation type="submission" date="2014-04" db="EMBL/GenBank/DDBJ databases">
        <title>Draft genome sequence of Photobacterium halotolerans S2753: a solonamide, ngercheumicin and holomycin producer.</title>
        <authorList>
            <person name="Machado H.R."/>
            <person name="Gram L."/>
        </authorList>
    </citation>
    <scope>NUCLEOTIDE SEQUENCE [LARGE SCALE GENOMIC DNA]</scope>
    <source>
        <strain evidence="15 16">S2753</strain>
    </source>
</reference>
<evidence type="ECO:0000256" key="9">
    <source>
        <dbReference type="ARBA" id="ARBA00022842"/>
    </source>
</evidence>
<evidence type="ECO:0000256" key="4">
    <source>
        <dbReference type="ARBA" id="ARBA00022679"/>
    </source>
</evidence>
<evidence type="ECO:0000256" key="10">
    <source>
        <dbReference type="ARBA" id="ARBA00023080"/>
    </source>
</evidence>
<keyword evidence="9" id="KW-0460">Magnesium</keyword>
<dbReference type="InterPro" id="IPR036850">
    <property type="entry name" value="NDK-like_dom_sf"/>
</dbReference>
<organism evidence="15 16">
    <name type="scientific">Photobacterium galatheae</name>
    <dbReference type="NCBI Taxonomy" id="1654360"/>
    <lineage>
        <taxon>Bacteria</taxon>
        <taxon>Pseudomonadati</taxon>
        <taxon>Pseudomonadota</taxon>
        <taxon>Gammaproteobacteria</taxon>
        <taxon>Vibrionales</taxon>
        <taxon>Vibrionaceae</taxon>
        <taxon>Photobacterium</taxon>
    </lineage>
</organism>